<evidence type="ECO:0000256" key="2">
    <source>
        <dbReference type="ARBA" id="ARBA00022737"/>
    </source>
</evidence>
<dbReference type="OrthoDB" id="37886at2759"/>
<dbReference type="Pfam" id="PF00191">
    <property type="entry name" value="Annexin"/>
    <property type="match status" value="2"/>
</dbReference>
<evidence type="ECO:0000256" key="5">
    <source>
        <dbReference type="ARBA" id="ARBA00023302"/>
    </source>
</evidence>
<organism evidence="6 7">
    <name type="scientific">Genlisea aurea</name>
    <dbReference type="NCBI Taxonomy" id="192259"/>
    <lineage>
        <taxon>Eukaryota</taxon>
        <taxon>Viridiplantae</taxon>
        <taxon>Streptophyta</taxon>
        <taxon>Embryophyta</taxon>
        <taxon>Tracheophyta</taxon>
        <taxon>Spermatophyta</taxon>
        <taxon>Magnoliopsida</taxon>
        <taxon>eudicotyledons</taxon>
        <taxon>Gunneridae</taxon>
        <taxon>Pentapetalae</taxon>
        <taxon>asterids</taxon>
        <taxon>lamiids</taxon>
        <taxon>Lamiales</taxon>
        <taxon>Lentibulariaceae</taxon>
        <taxon>Genlisea</taxon>
    </lineage>
</organism>
<dbReference type="InterPro" id="IPR037104">
    <property type="entry name" value="Annexin_sf"/>
</dbReference>
<dbReference type="PANTHER" id="PTHR10502">
    <property type="entry name" value="ANNEXIN"/>
    <property type="match status" value="1"/>
</dbReference>
<dbReference type="GO" id="GO:0001786">
    <property type="term" value="F:phosphatidylserine binding"/>
    <property type="evidence" value="ECO:0007669"/>
    <property type="project" value="TreeGrafter"/>
</dbReference>
<dbReference type="GO" id="GO:0009414">
    <property type="term" value="P:response to water deprivation"/>
    <property type="evidence" value="ECO:0007669"/>
    <property type="project" value="TreeGrafter"/>
</dbReference>
<dbReference type="InterPro" id="IPR018502">
    <property type="entry name" value="Annexin_repeat"/>
</dbReference>
<dbReference type="GO" id="GO:0005886">
    <property type="term" value="C:plasma membrane"/>
    <property type="evidence" value="ECO:0007669"/>
    <property type="project" value="TreeGrafter"/>
</dbReference>
<dbReference type="PROSITE" id="PS51897">
    <property type="entry name" value="ANNEXIN_2"/>
    <property type="match status" value="2"/>
</dbReference>
<keyword evidence="2" id="KW-0677">Repeat</keyword>
<dbReference type="GO" id="GO:0005737">
    <property type="term" value="C:cytoplasm"/>
    <property type="evidence" value="ECO:0007669"/>
    <property type="project" value="TreeGrafter"/>
</dbReference>
<dbReference type="GO" id="GO:0009409">
    <property type="term" value="P:response to cold"/>
    <property type="evidence" value="ECO:0007669"/>
    <property type="project" value="TreeGrafter"/>
</dbReference>
<keyword evidence="3" id="KW-0106">Calcium</keyword>
<keyword evidence="4" id="KW-0041">Annexin</keyword>
<dbReference type="EMBL" id="AUSU01010076">
    <property type="protein sequence ID" value="EPS57583.1"/>
    <property type="molecule type" value="Genomic_DNA"/>
</dbReference>
<keyword evidence="7" id="KW-1185">Reference proteome</keyword>
<dbReference type="GO" id="GO:0005509">
    <property type="term" value="F:calcium ion binding"/>
    <property type="evidence" value="ECO:0007669"/>
    <property type="project" value="InterPro"/>
</dbReference>
<evidence type="ECO:0000256" key="3">
    <source>
        <dbReference type="ARBA" id="ARBA00022837"/>
    </source>
</evidence>
<dbReference type="PRINTS" id="PR00196">
    <property type="entry name" value="ANNEXIN"/>
</dbReference>
<evidence type="ECO:0000256" key="1">
    <source>
        <dbReference type="ARBA" id="ARBA00022723"/>
    </source>
</evidence>
<keyword evidence="5" id="KW-0111">Calcium/phospholipid-binding</keyword>
<evidence type="ECO:0000313" key="6">
    <source>
        <dbReference type="EMBL" id="EPS57583.1"/>
    </source>
</evidence>
<gene>
    <name evidence="6" type="ORF">M569_17234</name>
</gene>
<dbReference type="InterPro" id="IPR001464">
    <property type="entry name" value="Annexin"/>
</dbReference>
<name>S8D4I9_9LAMI</name>
<dbReference type="GO" id="GO:0009651">
    <property type="term" value="P:response to salt stress"/>
    <property type="evidence" value="ECO:0007669"/>
    <property type="project" value="TreeGrafter"/>
</dbReference>
<accession>S8D4I9</accession>
<dbReference type="AlphaFoldDB" id="S8D4I9"/>
<dbReference type="FunFam" id="1.10.220.10:FF:000006">
    <property type="entry name" value="Annexin"/>
    <property type="match status" value="1"/>
</dbReference>
<dbReference type="PANTHER" id="PTHR10502:SF104">
    <property type="entry name" value="ANNEXIN D1"/>
    <property type="match status" value="1"/>
</dbReference>
<sequence>MSTLTAPMEVPSIADDCEQLHKAFSGWGTNEDLIIEILGHRNAAQRKAIRQFYAETYGEDLLKALDKELTRDFERLVLLWTLEPADRDAVLANEATKKWTRKSNQIIVEIACSRSPRDLLLVREAYHARFKRSLEEDVAHHSNGEFRK</sequence>
<feature type="non-terminal residue" evidence="6">
    <location>
        <position position="148"/>
    </location>
</feature>
<evidence type="ECO:0008006" key="8">
    <source>
        <dbReference type="Google" id="ProtNLM"/>
    </source>
</evidence>
<keyword evidence="1" id="KW-0479">Metal-binding</keyword>
<evidence type="ECO:0000313" key="7">
    <source>
        <dbReference type="Proteomes" id="UP000015453"/>
    </source>
</evidence>
<dbReference type="GO" id="GO:0009408">
    <property type="term" value="P:response to heat"/>
    <property type="evidence" value="ECO:0007669"/>
    <property type="project" value="TreeGrafter"/>
</dbReference>
<dbReference type="SMART" id="SM00335">
    <property type="entry name" value="ANX"/>
    <property type="match status" value="2"/>
</dbReference>
<evidence type="ECO:0000256" key="4">
    <source>
        <dbReference type="ARBA" id="ARBA00023216"/>
    </source>
</evidence>
<reference evidence="6 7" key="1">
    <citation type="journal article" date="2013" name="BMC Genomics">
        <title>The miniature genome of a carnivorous plant Genlisea aurea contains a low number of genes and short non-coding sequences.</title>
        <authorList>
            <person name="Leushkin E.V."/>
            <person name="Sutormin R.A."/>
            <person name="Nabieva E.R."/>
            <person name="Penin A.A."/>
            <person name="Kondrashov A.S."/>
            <person name="Logacheva M.D."/>
        </authorList>
    </citation>
    <scope>NUCLEOTIDE SEQUENCE [LARGE SCALE GENOMIC DNA]</scope>
</reference>
<dbReference type="GO" id="GO:0005544">
    <property type="term" value="F:calcium-dependent phospholipid binding"/>
    <property type="evidence" value="ECO:0007669"/>
    <property type="project" value="UniProtKB-KW"/>
</dbReference>
<dbReference type="Gene3D" id="1.10.220.10">
    <property type="entry name" value="Annexin"/>
    <property type="match status" value="2"/>
</dbReference>
<comment type="caution">
    <text evidence="6">The sequence shown here is derived from an EMBL/GenBank/DDBJ whole genome shotgun (WGS) entry which is preliminary data.</text>
</comment>
<dbReference type="SUPFAM" id="SSF47874">
    <property type="entry name" value="Annexin"/>
    <property type="match status" value="1"/>
</dbReference>
<protein>
    <recommendedName>
        <fullName evidence="8">Annexin</fullName>
    </recommendedName>
</protein>
<dbReference type="Proteomes" id="UP000015453">
    <property type="component" value="Unassembled WGS sequence"/>
</dbReference>
<dbReference type="FunFam" id="1.10.220.10:FF:000008">
    <property type="entry name" value="Annexin"/>
    <property type="match status" value="1"/>
</dbReference>
<proteinExistence type="predicted"/>